<dbReference type="EMBL" id="MK318987">
    <property type="protein sequence ID" value="QCL10214.1"/>
    <property type="molecule type" value="Genomic_DNA"/>
</dbReference>
<dbReference type="Gene3D" id="1.10.1200.10">
    <property type="entry name" value="ACP-like"/>
    <property type="match status" value="1"/>
</dbReference>
<proteinExistence type="predicted"/>
<dbReference type="InterPro" id="IPR050091">
    <property type="entry name" value="PKS_NRPS_Biosynth_Enz"/>
</dbReference>
<dbReference type="InterPro" id="IPR036736">
    <property type="entry name" value="ACP-like_sf"/>
</dbReference>
<dbReference type="GO" id="GO:0006633">
    <property type="term" value="P:fatty acid biosynthetic process"/>
    <property type="evidence" value="ECO:0007669"/>
    <property type="project" value="TreeGrafter"/>
</dbReference>
<dbReference type="GO" id="GO:0004312">
    <property type="term" value="F:fatty acid synthase activity"/>
    <property type="evidence" value="ECO:0007669"/>
    <property type="project" value="TreeGrafter"/>
</dbReference>
<dbReference type="AlphaFoldDB" id="A0A7S4ZTY2"/>
<evidence type="ECO:0000256" key="2">
    <source>
        <dbReference type="ARBA" id="ARBA00022553"/>
    </source>
</evidence>
<evidence type="ECO:0000259" key="3">
    <source>
        <dbReference type="PROSITE" id="PS50075"/>
    </source>
</evidence>
<name>A0A7S4ZTY2_RHIRH</name>
<dbReference type="InterPro" id="IPR057326">
    <property type="entry name" value="KR_dom"/>
</dbReference>
<sequence>MTAARIKKNPSIAEWFYFPTWQRAIAQVYPTSAAEKPRLVLIKPIDAPQSLTYLIEDMERRCELIIASVSDEGRLVNAIVDHQKIEVSEFELLWKLLHRSGNSPHVIVHALSSIDHGYTRTVDSYEEQLDYLNAFKRASFFPLIEIVRSYANSHDTRQIKFVCLTNDTTQVESGDRSDPYRAMLQPCPKVVAQELPFITGKSIDYRESDVIENASTRQLVVTHLLQEFDKSVVAVRGNSLWLQSFEPISLDGTLIKPVRPSSEGAYLITGGRGRIGYTMAHYLAKTFGANLVLTGISNVIPREEWDSVLCDPLASAEDKEEVTKLRQLEQYGSQVRIVRCDATDLQATSALIFEIEREFGSLRGVVHAAGIFESQRAFRGILDTSLEDCERRLLPKVNGTLVLSHALKGRKLDFLYMQSSLSAILGGFGFLAYSSGNMFMDMFAEVNRNAELPWMSINWDGWVFRDNDDEAHIRSVVSPAFASPDFGVVAEIAIKPAEGQVCLDRLLKWGQASQILVSTASLDTRIEHWVDRSLLKNSTGENTTELREASELAQIIAIFQDLLGVNKVDPSSDFFALGGDSLTGIQLASKLSATLGRNFDIIRILEEPTPLAIFKQYGEFVREAQN</sequence>
<keyword evidence="1" id="KW-0596">Phosphopantetheine</keyword>
<dbReference type="Gene3D" id="3.40.50.720">
    <property type="entry name" value="NAD(P)-binding Rossmann-like Domain"/>
    <property type="match status" value="1"/>
</dbReference>
<feature type="domain" description="Carrier" evidence="3">
    <location>
        <begin position="546"/>
        <end position="621"/>
    </location>
</feature>
<dbReference type="InterPro" id="IPR009081">
    <property type="entry name" value="PP-bd_ACP"/>
</dbReference>
<dbReference type="SUPFAM" id="SSF47336">
    <property type="entry name" value="ACP-like"/>
    <property type="match status" value="1"/>
</dbReference>
<dbReference type="PANTHER" id="PTHR43775:SF37">
    <property type="entry name" value="SI:DKEY-61P9.11"/>
    <property type="match status" value="1"/>
</dbReference>
<dbReference type="Pfam" id="PF08659">
    <property type="entry name" value="KR"/>
    <property type="match status" value="1"/>
</dbReference>
<evidence type="ECO:0000313" key="4">
    <source>
        <dbReference type="EMBL" id="QCL10214.1"/>
    </source>
</evidence>
<accession>A0A7S4ZTY2</accession>
<organism evidence="4">
    <name type="scientific">Rhizobium rhizogenes</name>
    <name type="common">Agrobacterium rhizogenes</name>
    <dbReference type="NCBI Taxonomy" id="359"/>
    <lineage>
        <taxon>Bacteria</taxon>
        <taxon>Pseudomonadati</taxon>
        <taxon>Pseudomonadota</taxon>
        <taxon>Alphaproteobacteria</taxon>
        <taxon>Hyphomicrobiales</taxon>
        <taxon>Rhizobiaceae</taxon>
        <taxon>Rhizobium/Agrobacterium group</taxon>
        <taxon>Rhizobium</taxon>
    </lineage>
</organism>
<dbReference type="PROSITE" id="PS00012">
    <property type="entry name" value="PHOSPHOPANTETHEINE"/>
    <property type="match status" value="1"/>
</dbReference>
<dbReference type="Pfam" id="PF00550">
    <property type="entry name" value="PP-binding"/>
    <property type="match status" value="1"/>
</dbReference>
<keyword evidence="4" id="KW-0614">Plasmid</keyword>
<protein>
    <submittedName>
        <fullName evidence="4">Phosphopantetheine attachment site family protein</fullName>
    </submittedName>
</protein>
<dbReference type="PANTHER" id="PTHR43775">
    <property type="entry name" value="FATTY ACID SYNTHASE"/>
    <property type="match status" value="1"/>
</dbReference>
<dbReference type="SMART" id="SM00822">
    <property type="entry name" value="PKS_KR"/>
    <property type="match status" value="1"/>
</dbReference>
<dbReference type="InterPro" id="IPR013968">
    <property type="entry name" value="PKS_KR"/>
</dbReference>
<dbReference type="PROSITE" id="PS50075">
    <property type="entry name" value="CARRIER"/>
    <property type="match status" value="1"/>
</dbReference>
<dbReference type="InterPro" id="IPR036291">
    <property type="entry name" value="NAD(P)-bd_dom_sf"/>
</dbReference>
<keyword evidence="2" id="KW-0597">Phosphoprotein</keyword>
<geneLocation type="plasmid" evidence="4">
    <name>pC6.5b</name>
</geneLocation>
<dbReference type="InterPro" id="IPR006162">
    <property type="entry name" value="Ppantetheine_attach_site"/>
</dbReference>
<dbReference type="RefSeq" id="WP_174048964.1">
    <property type="nucleotide sequence ID" value="NZ_MK318987.1"/>
</dbReference>
<reference evidence="4" key="1">
    <citation type="submission" date="2018-12" db="EMBL/GenBank/DDBJ databases">
        <title>Three Rhizobium rhizogenes strains isolated from the same crown gall tumor carry diverse plasmids.</title>
        <authorList>
            <person name="Pulawska J."/>
            <person name="Kuzmanovic N."/>
        </authorList>
    </citation>
    <scope>NUCLEOTIDE SEQUENCE</scope>
    <source>
        <strain evidence="4">C6.5</strain>
        <plasmid evidence="4">pC6.5b</plasmid>
    </source>
</reference>
<dbReference type="SUPFAM" id="SSF51735">
    <property type="entry name" value="NAD(P)-binding Rossmann-fold domains"/>
    <property type="match status" value="2"/>
</dbReference>
<gene>
    <name evidence="4" type="ORF">pC6.5b_320</name>
</gene>
<evidence type="ECO:0000256" key="1">
    <source>
        <dbReference type="ARBA" id="ARBA00022450"/>
    </source>
</evidence>